<dbReference type="InterPro" id="IPR036890">
    <property type="entry name" value="HATPase_C_sf"/>
</dbReference>
<keyword evidence="6" id="KW-1133">Transmembrane helix</keyword>
<gene>
    <name evidence="10" type="ORF">CfE428DRAFT_0552</name>
</gene>
<dbReference type="SMART" id="SM00086">
    <property type="entry name" value="PAC"/>
    <property type="match status" value="1"/>
</dbReference>
<dbReference type="EMBL" id="ABVL01000001">
    <property type="protein sequence ID" value="EDY22427.1"/>
    <property type="molecule type" value="Genomic_DNA"/>
</dbReference>
<proteinExistence type="predicted"/>
<feature type="domain" description="PAS" evidence="8">
    <location>
        <begin position="229"/>
        <end position="300"/>
    </location>
</feature>
<dbReference type="Gene3D" id="1.10.287.130">
    <property type="match status" value="1"/>
</dbReference>
<keyword evidence="5 10" id="KW-0418">Kinase</keyword>
<evidence type="ECO:0000256" key="6">
    <source>
        <dbReference type="SAM" id="Phobius"/>
    </source>
</evidence>
<dbReference type="InterPro" id="IPR003594">
    <property type="entry name" value="HATPase_dom"/>
</dbReference>
<dbReference type="STRING" id="497964.CfE428DRAFT_0552"/>
<dbReference type="InterPro" id="IPR052162">
    <property type="entry name" value="Sensor_kinase/Photoreceptor"/>
</dbReference>
<comment type="catalytic activity">
    <reaction evidence="1">
        <text>ATP + protein L-histidine = ADP + protein N-phospho-L-histidine.</text>
        <dbReference type="EC" id="2.7.13.3"/>
    </reaction>
</comment>
<dbReference type="Proteomes" id="UP000005824">
    <property type="component" value="Unassembled WGS sequence"/>
</dbReference>
<feature type="domain" description="Histidine kinase" evidence="7">
    <location>
        <begin position="374"/>
        <end position="602"/>
    </location>
</feature>
<evidence type="ECO:0000259" key="9">
    <source>
        <dbReference type="PROSITE" id="PS50113"/>
    </source>
</evidence>
<dbReference type="InterPro" id="IPR035965">
    <property type="entry name" value="PAS-like_dom_sf"/>
</dbReference>
<dbReference type="PROSITE" id="PS50109">
    <property type="entry name" value="HIS_KIN"/>
    <property type="match status" value="1"/>
</dbReference>
<dbReference type="PROSITE" id="PS50113">
    <property type="entry name" value="PAC"/>
    <property type="match status" value="1"/>
</dbReference>
<dbReference type="InterPro" id="IPR000014">
    <property type="entry name" value="PAS"/>
</dbReference>
<protein>
    <recommendedName>
        <fullName evidence="2">histidine kinase</fullName>
        <ecNumber evidence="2">2.7.13.3</ecNumber>
    </recommendedName>
</protein>
<accession>B4CV39</accession>
<dbReference type="Pfam" id="PF08448">
    <property type="entry name" value="PAS_4"/>
    <property type="match status" value="1"/>
</dbReference>
<feature type="domain" description="PAC" evidence="9">
    <location>
        <begin position="304"/>
        <end position="356"/>
    </location>
</feature>
<dbReference type="FunFam" id="3.30.565.10:FF:000006">
    <property type="entry name" value="Sensor histidine kinase WalK"/>
    <property type="match status" value="1"/>
</dbReference>
<dbReference type="InterPro" id="IPR036097">
    <property type="entry name" value="HisK_dim/P_sf"/>
</dbReference>
<dbReference type="InParanoid" id="B4CV39"/>
<dbReference type="Pfam" id="PF05227">
    <property type="entry name" value="CHASE3"/>
    <property type="match status" value="1"/>
</dbReference>
<dbReference type="InterPro" id="IPR001610">
    <property type="entry name" value="PAC"/>
</dbReference>
<feature type="transmembrane region" description="Helical" evidence="6">
    <location>
        <begin position="17"/>
        <end position="36"/>
    </location>
</feature>
<dbReference type="InterPro" id="IPR013656">
    <property type="entry name" value="PAS_4"/>
</dbReference>
<dbReference type="SUPFAM" id="SSF47384">
    <property type="entry name" value="Homodimeric domain of signal transducing histidine kinase"/>
    <property type="match status" value="1"/>
</dbReference>
<comment type="caution">
    <text evidence="10">The sequence shown here is derived from an EMBL/GenBank/DDBJ whole genome shotgun (WGS) entry which is preliminary data.</text>
</comment>
<dbReference type="GO" id="GO:0000155">
    <property type="term" value="F:phosphorelay sensor kinase activity"/>
    <property type="evidence" value="ECO:0007669"/>
    <property type="project" value="InterPro"/>
</dbReference>
<evidence type="ECO:0000256" key="1">
    <source>
        <dbReference type="ARBA" id="ARBA00000085"/>
    </source>
</evidence>
<keyword evidence="4" id="KW-0808">Transferase</keyword>
<dbReference type="RefSeq" id="WP_006977879.1">
    <property type="nucleotide sequence ID" value="NZ_ABVL01000001.1"/>
</dbReference>
<keyword evidence="6" id="KW-0472">Membrane</keyword>
<dbReference type="PANTHER" id="PTHR43304">
    <property type="entry name" value="PHYTOCHROME-LIKE PROTEIN CPH1"/>
    <property type="match status" value="1"/>
</dbReference>
<evidence type="ECO:0000256" key="4">
    <source>
        <dbReference type="ARBA" id="ARBA00022679"/>
    </source>
</evidence>
<keyword evidence="11" id="KW-1185">Reference proteome</keyword>
<dbReference type="PROSITE" id="PS50112">
    <property type="entry name" value="PAS"/>
    <property type="match status" value="1"/>
</dbReference>
<keyword evidence="6" id="KW-0812">Transmembrane</keyword>
<feature type="transmembrane region" description="Helical" evidence="6">
    <location>
        <begin position="189"/>
        <end position="213"/>
    </location>
</feature>
<dbReference type="EC" id="2.7.13.3" evidence="2"/>
<dbReference type="SUPFAM" id="SSF55874">
    <property type="entry name" value="ATPase domain of HSP90 chaperone/DNA topoisomerase II/histidine kinase"/>
    <property type="match status" value="1"/>
</dbReference>
<sequence>MSTPPPAAPRFSIRRKIIIGFGLVFLMFGIIGFISYRSTRAFILTADWVTRTREVMELQERTQRHLMEMESGRRGFIITGDETYLRGFEEAQAQIIENFNALKTYTADTPQQTVKLDRLLTLIQRNFAEQQTEIETRRTQGFAASLTIFAKGESDQTTQDIRKILADFDREQRQLLAERAALTRYVGRATTLTIVAGSVFTFIALLVACFLILRDVAARHRAEEALAAEHHLLLSIIDTIPDHVYVKDVEGRFILDNVAHREMYGPKTEGTTTGRTVFDYYSAAEAERFDEDDHRVIETGEGIFNHEEARLQEDGGELWIQTTRVPLRDTDGSVIGLVGISADITDRKISEVQLLRFAAQLENSNAELQNFASVASHDLQEPLRKIQAFSDRLRVKCGKTLSAQGLDYLDRMQNAAQRMQVLIQDLLKLSRITSRALPFEACDLNEVVRTVLSDLEITIEQQHAKIEVGDLPTIEADAVQMRQLFQNLISNALKFQRPGDRPEVVIEGRIYEVKERSAGEVAIPGQRICKIVVRDNGIGFDPKFGDQIFVVFQRLHSRSEYEGTGIGLAVCRKITDRHGGSIVAKSAEGQGAAFIVTLPVTQPSPQANE</sequence>
<dbReference type="InterPro" id="IPR000700">
    <property type="entry name" value="PAS-assoc_C"/>
</dbReference>
<evidence type="ECO:0000313" key="10">
    <source>
        <dbReference type="EMBL" id="EDY22427.1"/>
    </source>
</evidence>
<evidence type="ECO:0000259" key="7">
    <source>
        <dbReference type="PROSITE" id="PS50109"/>
    </source>
</evidence>
<organism evidence="10 11">
    <name type="scientific">Chthoniobacter flavus Ellin428</name>
    <dbReference type="NCBI Taxonomy" id="497964"/>
    <lineage>
        <taxon>Bacteria</taxon>
        <taxon>Pseudomonadati</taxon>
        <taxon>Verrucomicrobiota</taxon>
        <taxon>Spartobacteria</taxon>
        <taxon>Chthoniobacterales</taxon>
        <taxon>Chthoniobacteraceae</taxon>
        <taxon>Chthoniobacter</taxon>
    </lineage>
</organism>
<dbReference type="SMART" id="SM00387">
    <property type="entry name" value="HATPase_c"/>
    <property type="match status" value="1"/>
</dbReference>
<dbReference type="Pfam" id="PF00512">
    <property type="entry name" value="HisKA"/>
    <property type="match status" value="1"/>
</dbReference>
<evidence type="ECO:0000256" key="3">
    <source>
        <dbReference type="ARBA" id="ARBA00022553"/>
    </source>
</evidence>
<evidence type="ECO:0000313" key="11">
    <source>
        <dbReference type="Proteomes" id="UP000005824"/>
    </source>
</evidence>
<dbReference type="Gene3D" id="3.30.450.20">
    <property type="entry name" value="PAS domain"/>
    <property type="match status" value="1"/>
</dbReference>
<evidence type="ECO:0000256" key="2">
    <source>
        <dbReference type="ARBA" id="ARBA00012438"/>
    </source>
</evidence>
<dbReference type="InterPro" id="IPR003661">
    <property type="entry name" value="HisK_dim/P_dom"/>
</dbReference>
<dbReference type="SMART" id="SM00388">
    <property type="entry name" value="HisKA"/>
    <property type="match status" value="1"/>
</dbReference>
<dbReference type="SUPFAM" id="SSF55785">
    <property type="entry name" value="PYP-like sensor domain (PAS domain)"/>
    <property type="match status" value="1"/>
</dbReference>
<keyword evidence="3" id="KW-0597">Phosphoprotein</keyword>
<dbReference type="Gene3D" id="3.30.565.10">
    <property type="entry name" value="Histidine kinase-like ATPase, C-terminal domain"/>
    <property type="match status" value="1"/>
</dbReference>
<evidence type="ECO:0000259" key="8">
    <source>
        <dbReference type="PROSITE" id="PS50112"/>
    </source>
</evidence>
<dbReference type="CDD" id="cd19410">
    <property type="entry name" value="HK9-like_sensor"/>
    <property type="match status" value="1"/>
</dbReference>
<dbReference type="NCBIfam" id="TIGR00229">
    <property type="entry name" value="sensory_box"/>
    <property type="match status" value="1"/>
</dbReference>
<dbReference type="AlphaFoldDB" id="B4CV39"/>
<dbReference type="InterPro" id="IPR007891">
    <property type="entry name" value="CHASE3"/>
</dbReference>
<dbReference type="PANTHER" id="PTHR43304:SF1">
    <property type="entry name" value="PAC DOMAIN-CONTAINING PROTEIN"/>
    <property type="match status" value="1"/>
</dbReference>
<dbReference type="CDD" id="cd00082">
    <property type="entry name" value="HisKA"/>
    <property type="match status" value="1"/>
</dbReference>
<dbReference type="eggNOG" id="COG4251">
    <property type="taxonomic scope" value="Bacteria"/>
</dbReference>
<dbReference type="Pfam" id="PF02518">
    <property type="entry name" value="HATPase_c"/>
    <property type="match status" value="1"/>
</dbReference>
<dbReference type="InterPro" id="IPR004358">
    <property type="entry name" value="Sig_transdc_His_kin-like_C"/>
</dbReference>
<dbReference type="InterPro" id="IPR005467">
    <property type="entry name" value="His_kinase_dom"/>
</dbReference>
<dbReference type="CDD" id="cd00130">
    <property type="entry name" value="PAS"/>
    <property type="match status" value="1"/>
</dbReference>
<evidence type="ECO:0000256" key="5">
    <source>
        <dbReference type="ARBA" id="ARBA00022777"/>
    </source>
</evidence>
<dbReference type="PRINTS" id="PR00344">
    <property type="entry name" value="BCTRLSENSOR"/>
</dbReference>
<name>B4CV39_9BACT</name>
<reference evidence="10 11" key="1">
    <citation type="journal article" date="2011" name="J. Bacteriol.">
        <title>Genome sequence of Chthoniobacter flavus Ellin428, an aerobic heterotrophic soil bacterium.</title>
        <authorList>
            <person name="Kant R."/>
            <person name="van Passel M.W."/>
            <person name="Palva A."/>
            <person name="Lucas S."/>
            <person name="Lapidus A."/>
            <person name="Glavina Del Rio T."/>
            <person name="Dalin E."/>
            <person name="Tice H."/>
            <person name="Bruce D."/>
            <person name="Goodwin L."/>
            <person name="Pitluck S."/>
            <person name="Larimer F.W."/>
            <person name="Land M.L."/>
            <person name="Hauser L."/>
            <person name="Sangwan P."/>
            <person name="de Vos W.M."/>
            <person name="Janssen P.H."/>
            <person name="Smidt H."/>
        </authorList>
    </citation>
    <scope>NUCLEOTIDE SEQUENCE [LARGE SCALE GENOMIC DNA]</scope>
    <source>
        <strain evidence="10 11">Ellin428</strain>
    </source>
</reference>